<evidence type="ECO:0000256" key="2">
    <source>
        <dbReference type="SAM" id="Phobius"/>
    </source>
</evidence>
<feature type="domain" description="Glutaredoxin" evidence="3">
    <location>
        <begin position="140"/>
        <end position="207"/>
    </location>
</feature>
<dbReference type="GO" id="GO:0005737">
    <property type="term" value="C:cytoplasm"/>
    <property type="evidence" value="ECO:0007669"/>
    <property type="project" value="TreeGrafter"/>
</dbReference>
<dbReference type="InterPro" id="IPR002109">
    <property type="entry name" value="Glutaredoxin"/>
</dbReference>
<dbReference type="Proteomes" id="UP000492821">
    <property type="component" value="Unassembled WGS sequence"/>
</dbReference>
<dbReference type="Gene3D" id="3.40.30.10">
    <property type="entry name" value="Glutaredoxin"/>
    <property type="match status" value="1"/>
</dbReference>
<reference evidence="5" key="2">
    <citation type="submission" date="2020-10" db="UniProtKB">
        <authorList>
            <consortium name="WormBaseParasite"/>
        </authorList>
    </citation>
    <scope>IDENTIFICATION</scope>
</reference>
<proteinExistence type="predicted"/>
<keyword evidence="2" id="KW-0812">Transmembrane</keyword>
<evidence type="ECO:0000313" key="5">
    <source>
        <dbReference type="WBParaSite" id="Pan_g8935.t1"/>
    </source>
</evidence>
<dbReference type="Pfam" id="PF00462">
    <property type="entry name" value="Glutaredoxin"/>
    <property type="match status" value="1"/>
</dbReference>
<dbReference type="AlphaFoldDB" id="A0A7E4WAL1"/>
<keyword evidence="2" id="KW-0472">Membrane</keyword>
<dbReference type="GO" id="GO:0034599">
    <property type="term" value="P:cellular response to oxidative stress"/>
    <property type="evidence" value="ECO:0007669"/>
    <property type="project" value="TreeGrafter"/>
</dbReference>
<evidence type="ECO:0000259" key="3">
    <source>
        <dbReference type="Pfam" id="PF00462"/>
    </source>
</evidence>
<protein>
    <submittedName>
        <fullName evidence="5">Glutaredoxin domain-containing protein</fullName>
    </submittedName>
</protein>
<dbReference type="PRINTS" id="PR00160">
    <property type="entry name" value="GLUTAREDOXIN"/>
</dbReference>
<dbReference type="PANTHER" id="PTHR45694:SF18">
    <property type="entry name" value="GLUTAREDOXIN-1-RELATED"/>
    <property type="match status" value="1"/>
</dbReference>
<dbReference type="SUPFAM" id="SSF52833">
    <property type="entry name" value="Thioredoxin-like"/>
    <property type="match status" value="1"/>
</dbReference>
<keyword evidence="2" id="KW-1133">Transmembrane helix</keyword>
<name>A0A7E4WAL1_PANRE</name>
<feature type="coiled-coil region" evidence="1">
    <location>
        <begin position="84"/>
        <end position="116"/>
    </location>
</feature>
<keyword evidence="4" id="KW-1185">Reference proteome</keyword>
<reference evidence="4" key="1">
    <citation type="journal article" date="2013" name="Genetics">
        <title>The draft genome and transcriptome of Panagrellus redivivus are shaped by the harsh demands of a free-living lifestyle.</title>
        <authorList>
            <person name="Srinivasan J."/>
            <person name="Dillman A.R."/>
            <person name="Macchietto M.G."/>
            <person name="Heikkinen L."/>
            <person name="Lakso M."/>
            <person name="Fracchia K.M."/>
            <person name="Antoshechkin I."/>
            <person name="Mortazavi A."/>
            <person name="Wong G."/>
            <person name="Sternberg P.W."/>
        </authorList>
    </citation>
    <scope>NUCLEOTIDE SEQUENCE [LARGE SCALE GENOMIC DNA]</scope>
    <source>
        <strain evidence="4">MT8872</strain>
    </source>
</reference>
<sequence length="233" mass="26603">MSVQLHIPNFFKTDEFILGFAAILIAYFITALVKLYNDRPITNIPTEPPCFRRPRPPQHKDRNYLDFDEDRATERQTRYEKYLREAAEQQARSIERKRLRMELEAAELNGTDANANIPVSFDPFDSPEEFVKTKLESNRILVFVRRNCPFSTRALDALNTFPIASTDIEIVELDDYSIRAALKIQGVLEAITGEHSVPRVFIGGKCVGGGKDTEDALKDGRLEELLREAKAIQ</sequence>
<dbReference type="InterPro" id="IPR014025">
    <property type="entry name" value="Glutaredoxin_subgr"/>
</dbReference>
<evidence type="ECO:0000256" key="1">
    <source>
        <dbReference type="SAM" id="Coils"/>
    </source>
</evidence>
<evidence type="ECO:0000313" key="4">
    <source>
        <dbReference type="Proteomes" id="UP000492821"/>
    </source>
</evidence>
<feature type="transmembrane region" description="Helical" evidence="2">
    <location>
        <begin position="16"/>
        <end position="36"/>
    </location>
</feature>
<dbReference type="PANTHER" id="PTHR45694">
    <property type="entry name" value="GLUTAREDOXIN 2"/>
    <property type="match status" value="1"/>
</dbReference>
<dbReference type="WBParaSite" id="Pan_g8935.t1">
    <property type="protein sequence ID" value="Pan_g8935.t1"/>
    <property type="gene ID" value="Pan_g8935"/>
</dbReference>
<dbReference type="GO" id="GO:0015038">
    <property type="term" value="F:glutathione disulfide oxidoreductase activity"/>
    <property type="evidence" value="ECO:0007669"/>
    <property type="project" value="TreeGrafter"/>
</dbReference>
<organism evidence="4 5">
    <name type="scientific">Panagrellus redivivus</name>
    <name type="common">Microworm</name>
    <dbReference type="NCBI Taxonomy" id="6233"/>
    <lineage>
        <taxon>Eukaryota</taxon>
        <taxon>Metazoa</taxon>
        <taxon>Ecdysozoa</taxon>
        <taxon>Nematoda</taxon>
        <taxon>Chromadorea</taxon>
        <taxon>Rhabditida</taxon>
        <taxon>Tylenchina</taxon>
        <taxon>Panagrolaimomorpha</taxon>
        <taxon>Panagrolaimoidea</taxon>
        <taxon>Panagrolaimidae</taxon>
        <taxon>Panagrellus</taxon>
    </lineage>
</organism>
<keyword evidence="1" id="KW-0175">Coiled coil</keyword>
<accession>A0A7E4WAL1</accession>
<dbReference type="InterPro" id="IPR036249">
    <property type="entry name" value="Thioredoxin-like_sf"/>
</dbReference>
<dbReference type="PROSITE" id="PS51354">
    <property type="entry name" value="GLUTAREDOXIN_2"/>
    <property type="match status" value="1"/>
</dbReference>